<dbReference type="STRING" id="29313.BHQ16_15915"/>
<evidence type="ECO:0000313" key="4">
    <source>
        <dbReference type="Proteomes" id="UP000252015"/>
    </source>
</evidence>
<dbReference type="Pfam" id="PF08237">
    <property type="entry name" value="PE-PPE"/>
    <property type="match status" value="1"/>
</dbReference>
<proteinExistence type="predicted"/>
<evidence type="ECO:0000256" key="1">
    <source>
        <dbReference type="SAM" id="MobiDB-lite"/>
    </source>
</evidence>
<feature type="region of interest" description="Disordered" evidence="1">
    <location>
        <begin position="260"/>
        <end position="282"/>
    </location>
</feature>
<dbReference type="EMBL" id="UEGW01000001">
    <property type="protein sequence ID" value="SRX94712.1"/>
    <property type="molecule type" value="Genomic_DNA"/>
</dbReference>
<feature type="compositionally biased region" description="Polar residues" evidence="1">
    <location>
        <begin position="268"/>
        <end position="282"/>
    </location>
</feature>
<name>A0A375Z0W6_MYCSH</name>
<reference evidence="3 4" key="1">
    <citation type="submission" date="2018-05" db="EMBL/GenBank/DDBJ databases">
        <authorList>
            <consortium name="IHU Genomes"/>
        </authorList>
    </citation>
    <scope>NUCLEOTIDE SEQUENCE [LARGE SCALE GENOMIC DNA]</scope>
    <source>
        <strain evidence="3 4">P7336</strain>
    </source>
</reference>
<sequence length="282" mass="30527">MPRRAANPIGLPSGNFHRVSRGRLRQWLVLTAIIVVAVPMNPGAARASAVTYTVEPFDYDGVNGISMSMTKLQLGGTLCPCVKVPYPADGLHNDAGVAALANTPLHAGDTVLGFSLGSQVISLYLARHTPPPGVRFVLLGDTFARNDQLVAVRQGVPPDIANEVILMAREYDGWSDFPTAMMSPNYPLALQNAQYGAGIIHNYANARLDHPANVVTRRGNITALLIPTQHLPLNTWRRWWGQSAQADQLDALQRPLIDSAYDRPVPTPQQRAAATSEQVANT</sequence>
<evidence type="ECO:0000313" key="3">
    <source>
        <dbReference type="EMBL" id="SRX94712.1"/>
    </source>
</evidence>
<dbReference type="InterPro" id="IPR013228">
    <property type="entry name" value="PE-PPE_C"/>
</dbReference>
<protein>
    <recommendedName>
        <fullName evidence="2">PE-PPE domain-containing protein</fullName>
    </recommendedName>
</protein>
<accession>A0A375Z0W6</accession>
<feature type="domain" description="PE-PPE" evidence="2">
    <location>
        <begin position="110"/>
        <end position="262"/>
    </location>
</feature>
<organism evidence="3 4">
    <name type="scientific">Mycobacterium shimoidei</name>
    <dbReference type="NCBI Taxonomy" id="29313"/>
    <lineage>
        <taxon>Bacteria</taxon>
        <taxon>Bacillati</taxon>
        <taxon>Actinomycetota</taxon>
        <taxon>Actinomycetes</taxon>
        <taxon>Mycobacteriales</taxon>
        <taxon>Mycobacteriaceae</taxon>
        <taxon>Mycobacterium</taxon>
    </lineage>
</organism>
<evidence type="ECO:0000259" key="2">
    <source>
        <dbReference type="Pfam" id="PF08237"/>
    </source>
</evidence>
<keyword evidence="4" id="KW-1185">Reference proteome</keyword>
<dbReference type="AlphaFoldDB" id="A0A375Z0W6"/>
<dbReference type="Proteomes" id="UP000252015">
    <property type="component" value="Unassembled WGS sequence"/>
</dbReference>
<gene>
    <name evidence="3" type="ORF">MSP7336_02972</name>
</gene>